<evidence type="ECO:0008006" key="4">
    <source>
        <dbReference type="Google" id="ProtNLM"/>
    </source>
</evidence>
<keyword evidence="1" id="KW-0472">Membrane</keyword>
<dbReference type="Proteomes" id="UP000294662">
    <property type="component" value="Unassembled WGS sequence"/>
</dbReference>
<dbReference type="RefSeq" id="WP_132826671.1">
    <property type="nucleotide sequence ID" value="NZ_SMFP01000001.1"/>
</dbReference>
<feature type="transmembrane region" description="Helical" evidence="1">
    <location>
        <begin position="133"/>
        <end position="151"/>
    </location>
</feature>
<feature type="transmembrane region" description="Helical" evidence="1">
    <location>
        <begin position="20"/>
        <end position="41"/>
    </location>
</feature>
<keyword evidence="3" id="KW-1185">Reference proteome</keyword>
<reference evidence="2 3" key="1">
    <citation type="submission" date="2019-03" db="EMBL/GenBank/DDBJ databases">
        <authorList>
            <person name="Zhang S."/>
        </authorList>
    </citation>
    <scope>NUCLEOTIDE SEQUENCE [LARGE SCALE GENOMIC DNA]</scope>
    <source>
        <strain evidence="2 3">S4J41</strain>
    </source>
</reference>
<feature type="transmembrane region" description="Helical" evidence="1">
    <location>
        <begin position="53"/>
        <end position="75"/>
    </location>
</feature>
<sequence length="154" mass="15988">MALSSPTGHNGAHPWMRPLVEFVIVAGLCLFTLFVVIPAGTAESDNFGLSPRMLPIATTSFILLVSVFSLIFGLLRKPKTAPGDLGSKGMRGVVFLVLATLLGIVIIEQTNIVIGGTALVLLASLVIGERKPAALAGMGAGALVLLLLVEWSGL</sequence>
<feature type="transmembrane region" description="Helical" evidence="1">
    <location>
        <begin position="95"/>
        <end position="127"/>
    </location>
</feature>
<evidence type="ECO:0000313" key="2">
    <source>
        <dbReference type="EMBL" id="TDE40680.1"/>
    </source>
</evidence>
<accession>A0A4R5F0L4</accession>
<keyword evidence="1" id="KW-0812">Transmembrane</keyword>
<dbReference type="OrthoDB" id="9860262at2"/>
<evidence type="ECO:0000313" key="3">
    <source>
        <dbReference type="Proteomes" id="UP000294662"/>
    </source>
</evidence>
<comment type="caution">
    <text evidence="2">The sequence shown here is derived from an EMBL/GenBank/DDBJ whole genome shotgun (WGS) entry which is preliminary data.</text>
</comment>
<dbReference type="EMBL" id="SMFP01000001">
    <property type="protein sequence ID" value="TDE40680.1"/>
    <property type="molecule type" value="Genomic_DNA"/>
</dbReference>
<organism evidence="2 3">
    <name type="scientific">Antarcticimicrobium sediminis</name>
    <dbReference type="NCBI Taxonomy" id="2546227"/>
    <lineage>
        <taxon>Bacteria</taxon>
        <taxon>Pseudomonadati</taxon>
        <taxon>Pseudomonadota</taxon>
        <taxon>Alphaproteobacteria</taxon>
        <taxon>Rhodobacterales</taxon>
        <taxon>Paracoccaceae</taxon>
        <taxon>Antarcticimicrobium</taxon>
    </lineage>
</organism>
<name>A0A4R5F0L4_9RHOB</name>
<dbReference type="AlphaFoldDB" id="A0A4R5F0L4"/>
<keyword evidence="1" id="KW-1133">Transmembrane helix</keyword>
<proteinExistence type="predicted"/>
<protein>
    <recommendedName>
        <fullName evidence="4">Tripartite tricarboxylate transporter TctB family protein</fullName>
    </recommendedName>
</protein>
<evidence type="ECO:0000256" key="1">
    <source>
        <dbReference type="SAM" id="Phobius"/>
    </source>
</evidence>
<gene>
    <name evidence="2" type="ORF">E1B25_00225</name>
</gene>